<evidence type="ECO:0000313" key="8">
    <source>
        <dbReference type="Proteomes" id="UP000009036"/>
    </source>
</evidence>
<keyword evidence="1" id="KW-0805">Transcription regulation</keyword>
<sequence>MPQPLHRRQPTPSNPRVQRTRHRVLTVARELLPQVGPAGLTYALLAERADVTRQTLYRHWPNRAALLFDLILEGPDLGNYPEPGSDVRTVATDWLKSLRAGISEPAIRTAVLAVTAQADHDPDSAQALARIGQDRRAALNKLLEPSGVQLDDAEYTLLYGPVLARLFLDRSDVTDEFIDVVVAQWLTTLEAGERIDTRRAPGAGSRCRNAES</sequence>
<dbReference type="Gene3D" id="1.10.357.10">
    <property type="entry name" value="Tetracycline Repressor, domain 2"/>
    <property type="match status" value="1"/>
</dbReference>
<dbReference type="SUPFAM" id="SSF48498">
    <property type="entry name" value="Tetracyclin repressor-like, C-terminal domain"/>
    <property type="match status" value="1"/>
</dbReference>
<dbReference type="InterPro" id="IPR036271">
    <property type="entry name" value="Tet_transcr_reg_TetR-rel_C_sf"/>
</dbReference>
<dbReference type="AlphaFoldDB" id="J1RWM4"/>
<dbReference type="GO" id="GO:0000976">
    <property type="term" value="F:transcription cis-regulatory region binding"/>
    <property type="evidence" value="ECO:0007669"/>
    <property type="project" value="TreeGrafter"/>
</dbReference>
<dbReference type="OrthoDB" id="9796019at2"/>
<dbReference type="GO" id="GO:0003700">
    <property type="term" value="F:DNA-binding transcription factor activity"/>
    <property type="evidence" value="ECO:0007669"/>
    <property type="project" value="TreeGrafter"/>
</dbReference>
<keyword evidence="2 4" id="KW-0238">DNA-binding</keyword>
<evidence type="ECO:0000256" key="4">
    <source>
        <dbReference type="PROSITE-ProRule" id="PRU00335"/>
    </source>
</evidence>
<dbReference type="InterPro" id="IPR001647">
    <property type="entry name" value="HTH_TetR"/>
</dbReference>
<organism evidence="6">
    <name type="scientific">Streptomyces auratus AGR0001</name>
    <dbReference type="NCBI Taxonomy" id="1160718"/>
    <lineage>
        <taxon>Bacteria</taxon>
        <taxon>Bacillati</taxon>
        <taxon>Actinomycetota</taxon>
        <taxon>Actinomycetes</taxon>
        <taxon>Kitasatosporales</taxon>
        <taxon>Streptomycetaceae</taxon>
        <taxon>Streptomyces</taxon>
    </lineage>
</organism>
<name>J1RWM4_9ACTN</name>
<reference evidence="7" key="2">
    <citation type="submission" date="2021-04" db="EMBL/GenBank/DDBJ databases">
        <authorList>
            <person name="Wen M.-L."/>
            <person name="Han X.-L."/>
            <person name="Xiong J."/>
        </authorList>
    </citation>
    <scope>NUCLEOTIDE SEQUENCE</scope>
    <source>
        <strain evidence="7">AGR0001</strain>
    </source>
</reference>
<dbReference type="PANTHER" id="PTHR30055">
    <property type="entry name" value="HTH-TYPE TRANSCRIPTIONAL REGULATOR RUTR"/>
    <property type="match status" value="1"/>
</dbReference>
<dbReference type="InterPro" id="IPR009057">
    <property type="entry name" value="Homeodomain-like_sf"/>
</dbReference>
<dbReference type="STRING" id="1160718.SU9_00710"/>
<evidence type="ECO:0000256" key="2">
    <source>
        <dbReference type="ARBA" id="ARBA00023125"/>
    </source>
</evidence>
<evidence type="ECO:0000313" key="6">
    <source>
        <dbReference type="EMBL" id="EJJ08959.1"/>
    </source>
</evidence>
<feature type="domain" description="HTH tetR-type" evidence="5">
    <location>
        <begin position="18"/>
        <end position="78"/>
    </location>
</feature>
<dbReference type="eggNOG" id="COG1309">
    <property type="taxonomic scope" value="Bacteria"/>
</dbReference>
<evidence type="ECO:0000256" key="1">
    <source>
        <dbReference type="ARBA" id="ARBA00023015"/>
    </source>
</evidence>
<evidence type="ECO:0000256" key="3">
    <source>
        <dbReference type="ARBA" id="ARBA00023163"/>
    </source>
</evidence>
<dbReference type="PANTHER" id="PTHR30055:SF234">
    <property type="entry name" value="HTH-TYPE TRANSCRIPTIONAL REGULATOR BETI"/>
    <property type="match status" value="1"/>
</dbReference>
<dbReference type="InterPro" id="IPR050109">
    <property type="entry name" value="HTH-type_TetR-like_transc_reg"/>
</dbReference>
<dbReference type="EMBL" id="AJGV01000005">
    <property type="protein sequence ID" value="EJJ08959.1"/>
    <property type="molecule type" value="Genomic_DNA"/>
</dbReference>
<accession>J1RWM4</accession>
<keyword evidence="3" id="KW-0804">Transcription</keyword>
<dbReference type="HOGENOM" id="CLU_069356_25_6_11"/>
<gene>
    <name evidence="6" type="ORF">SU9_00710</name>
    <name evidence="7" type="ORF">SU9_030825</name>
</gene>
<dbReference type="PATRIC" id="fig|1160718.3.peg.145"/>
<reference evidence="6" key="1">
    <citation type="journal article" date="2012" name="J. Bacteriol.">
        <title>Genome Sequence of Streptomyces auratus Strain AGR0001, a Phoslactomycin-Producing Actinomycete.</title>
        <authorList>
            <person name="Han X."/>
            <person name="Li M."/>
            <person name="Ding Z."/>
            <person name="Zhao J."/>
            <person name="Ji K."/>
            <person name="Wen M."/>
            <person name="Lu T."/>
        </authorList>
    </citation>
    <scope>NUCLEOTIDE SEQUENCE [LARGE SCALE GENOMIC DNA]</scope>
    <source>
        <strain evidence="6">AGR0001</strain>
    </source>
</reference>
<dbReference type="Proteomes" id="UP000009036">
    <property type="component" value="Chromosome"/>
</dbReference>
<keyword evidence="8" id="KW-1185">Reference proteome</keyword>
<evidence type="ECO:0000259" key="5">
    <source>
        <dbReference type="PROSITE" id="PS50977"/>
    </source>
</evidence>
<dbReference type="KEGG" id="sauh:SU9_030825"/>
<dbReference type="RefSeq" id="WP_006601729.1">
    <property type="nucleotide sequence ID" value="NZ_CP072931.1"/>
</dbReference>
<dbReference type="PRINTS" id="PR00455">
    <property type="entry name" value="HTHTETR"/>
</dbReference>
<dbReference type="Pfam" id="PF00440">
    <property type="entry name" value="TetR_N"/>
    <property type="match status" value="1"/>
</dbReference>
<proteinExistence type="predicted"/>
<evidence type="ECO:0000313" key="7">
    <source>
        <dbReference type="EMBL" id="QTZ95310.1"/>
    </source>
</evidence>
<dbReference type="PROSITE" id="PS50977">
    <property type="entry name" value="HTH_TETR_2"/>
    <property type="match status" value="1"/>
</dbReference>
<dbReference type="EMBL" id="CP072931">
    <property type="protein sequence ID" value="QTZ95310.1"/>
    <property type="molecule type" value="Genomic_DNA"/>
</dbReference>
<dbReference type="SUPFAM" id="SSF46689">
    <property type="entry name" value="Homeodomain-like"/>
    <property type="match status" value="1"/>
</dbReference>
<protein>
    <submittedName>
        <fullName evidence="6">TetR family transcriptional regulator</fullName>
    </submittedName>
    <submittedName>
        <fullName evidence="7">TetR/AcrR family transcriptional regulator</fullName>
    </submittedName>
</protein>
<feature type="DNA-binding region" description="H-T-H motif" evidence="4">
    <location>
        <begin position="41"/>
        <end position="60"/>
    </location>
</feature>